<dbReference type="InterPro" id="IPR034117">
    <property type="entry name" value="SCP_CRISP"/>
</dbReference>
<dbReference type="InterPro" id="IPR018244">
    <property type="entry name" value="Allrgn_V5/Tpx1_CS"/>
</dbReference>
<name>A0ABM1KWF8_GEKJA</name>
<feature type="domain" description="ShKT" evidence="4">
    <location>
        <begin position="234"/>
        <end position="267"/>
    </location>
</feature>
<dbReference type="Pfam" id="PF00188">
    <property type="entry name" value="CAP"/>
    <property type="match status" value="1"/>
</dbReference>
<evidence type="ECO:0000313" key="6">
    <source>
        <dbReference type="RefSeq" id="XP_015278045.1"/>
    </source>
</evidence>
<gene>
    <name evidence="6" type="primary">LOC107119932</name>
</gene>
<comment type="caution">
    <text evidence="3">Lacks conserved residue(s) required for the propagation of feature annotation.</text>
</comment>
<organism evidence="5 6">
    <name type="scientific">Gekko japonicus</name>
    <name type="common">Schlegel's Japanese gecko</name>
    <dbReference type="NCBI Taxonomy" id="146911"/>
    <lineage>
        <taxon>Eukaryota</taxon>
        <taxon>Metazoa</taxon>
        <taxon>Chordata</taxon>
        <taxon>Craniata</taxon>
        <taxon>Vertebrata</taxon>
        <taxon>Euteleostomi</taxon>
        <taxon>Lepidosauria</taxon>
        <taxon>Squamata</taxon>
        <taxon>Bifurcata</taxon>
        <taxon>Gekkota</taxon>
        <taxon>Gekkonidae</taxon>
        <taxon>Gekkoninae</taxon>
        <taxon>Gekko</taxon>
    </lineage>
</organism>
<dbReference type="InterPro" id="IPR042076">
    <property type="entry name" value="Crisp-like_dom"/>
</dbReference>
<dbReference type="GeneID" id="107119932"/>
<dbReference type="PROSITE" id="PS01009">
    <property type="entry name" value="CRISP_1"/>
    <property type="match status" value="1"/>
</dbReference>
<dbReference type="PRINTS" id="PR00837">
    <property type="entry name" value="V5TPXLIKE"/>
</dbReference>
<dbReference type="SUPFAM" id="SSF57546">
    <property type="entry name" value="Crisp domain-like"/>
    <property type="match status" value="1"/>
</dbReference>
<evidence type="ECO:0000259" key="4">
    <source>
        <dbReference type="PROSITE" id="PS51670"/>
    </source>
</evidence>
<dbReference type="Gene3D" id="3.40.33.10">
    <property type="entry name" value="CAP"/>
    <property type="match status" value="1"/>
</dbReference>
<dbReference type="InterPro" id="IPR013871">
    <property type="entry name" value="Cysteine_rich_secretory"/>
</dbReference>
<dbReference type="InterPro" id="IPR014044">
    <property type="entry name" value="CAP_dom"/>
</dbReference>
<evidence type="ECO:0000256" key="3">
    <source>
        <dbReference type="PROSITE-ProRule" id="PRU01005"/>
    </source>
</evidence>
<feature type="disulfide bond" evidence="3">
    <location>
        <begin position="243"/>
        <end position="261"/>
    </location>
</feature>
<accession>A0ABM1KWF8</accession>
<comment type="similarity">
    <text evidence="1">Belongs to the CRISP family.</text>
</comment>
<keyword evidence="2 3" id="KW-1015">Disulfide bond</keyword>
<dbReference type="SMART" id="SM00198">
    <property type="entry name" value="SCP"/>
    <property type="match status" value="1"/>
</dbReference>
<dbReference type="CDD" id="cd05383">
    <property type="entry name" value="CAP_CRISP"/>
    <property type="match status" value="1"/>
</dbReference>
<evidence type="ECO:0000256" key="1">
    <source>
        <dbReference type="ARBA" id="ARBA00009923"/>
    </source>
</evidence>
<dbReference type="InterPro" id="IPR003582">
    <property type="entry name" value="ShKT_dom"/>
</dbReference>
<dbReference type="PROSITE" id="PS01010">
    <property type="entry name" value="CRISP_2"/>
    <property type="match status" value="1"/>
</dbReference>
<dbReference type="SUPFAM" id="SSF55797">
    <property type="entry name" value="PR-1-like"/>
    <property type="match status" value="1"/>
</dbReference>
<dbReference type="PANTHER" id="PTHR10334">
    <property type="entry name" value="CYSTEINE-RICH SECRETORY PROTEIN-RELATED"/>
    <property type="match status" value="1"/>
</dbReference>
<feature type="disulfide bond" evidence="3">
    <location>
        <begin position="252"/>
        <end position="265"/>
    </location>
</feature>
<evidence type="ECO:0000256" key="2">
    <source>
        <dbReference type="ARBA" id="ARBA00023157"/>
    </source>
</evidence>
<keyword evidence="5" id="KW-1185">Reference proteome</keyword>
<sequence>MGEWDEDNTKDGATIHILRNARIPDAHTESQMILLVLSLCLATELHQYAAEGSLMLDDVMTTHVEQQNEICDKHNALRRQEGGKNMLKMKWNAKIAANAQKYADQCIYEHSPKASRKIDGRNCGENLFMSSTIFPWSYVCESWYNEKKDFVYGVGASPKGAMVGHYTQVVWATTYEMGCGVAYCPNQGKLKYFFVCQYSPAGNVDGKRETPYKKGTPCADCPDHCDQGLCTNPCLHNNQYSNCDPLTKQWGCNHPDLKEECKASCKCTTEIR</sequence>
<dbReference type="PROSITE" id="PS51670">
    <property type="entry name" value="SHKT"/>
    <property type="match status" value="1"/>
</dbReference>
<dbReference type="Pfam" id="PF08562">
    <property type="entry name" value="Crisp"/>
    <property type="match status" value="1"/>
</dbReference>
<dbReference type="InterPro" id="IPR001283">
    <property type="entry name" value="CRISP-related"/>
</dbReference>
<evidence type="ECO:0000313" key="5">
    <source>
        <dbReference type="Proteomes" id="UP000694871"/>
    </source>
</evidence>
<dbReference type="InterPro" id="IPR035940">
    <property type="entry name" value="CAP_sf"/>
</dbReference>
<dbReference type="Gene3D" id="1.10.10.740">
    <property type="entry name" value="Crisp domain"/>
    <property type="match status" value="1"/>
</dbReference>
<dbReference type="Proteomes" id="UP000694871">
    <property type="component" value="Unplaced"/>
</dbReference>
<dbReference type="RefSeq" id="XP_015278045.1">
    <property type="nucleotide sequence ID" value="XM_015422559.1"/>
</dbReference>
<protein>
    <submittedName>
        <fullName evidence="6">Cysteine-rich venom protein helothermine-like</fullName>
    </submittedName>
</protein>
<reference evidence="6" key="1">
    <citation type="submission" date="2025-08" db="UniProtKB">
        <authorList>
            <consortium name="RefSeq"/>
        </authorList>
    </citation>
    <scope>IDENTIFICATION</scope>
</reference>
<proteinExistence type="inferred from homology"/>